<evidence type="ECO:0000313" key="8">
    <source>
        <dbReference type="Proteomes" id="UP001055712"/>
    </source>
</evidence>
<dbReference type="PANTHER" id="PTHR17224">
    <property type="entry name" value="PEPTIDYL-TRNA HYDROLASE"/>
    <property type="match status" value="1"/>
</dbReference>
<name>A0A9D4TF20_CHLVU</name>
<keyword evidence="2" id="KW-0820">tRNA-binding</keyword>
<accession>A0A9D4TF20</accession>
<evidence type="ECO:0000256" key="1">
    <source>
        <dbReference type="ARBA" id="ARBA00013260"/>
    </source>
</evidence>
<feature type="compositionally biased region" description="Low complexity" evidence="6">
    <location>
        <begin position="320"/>
        <end position="357"/>
    </location>
</feature>
<reference evidence="7" key="2">
    <citation type="submission" date="2020-11" db="EMBL/GenBank/DDBJ databases">
        <authorList>
            <person name="Cecchin M."/>
            <person name="Marcolungo L."/>
            <person name="Rossato M."/>
            <person name="Girolomoni L."/>
            <person name="Cosentino E."/>
            <person name="Cuine S."/>
            <person name="Li-Beisson Y."/>
            <person name="Delledonne M."/>
            <person name="Ballottari M."/>
        </authorList>
    </citation>
    <scope>NUCLEOTIDE SEQUENCE</scope>
    <source>
        <strain evidence="7">211/11P</strain>
        <tissue evidence="7">Whole cell</tissue>
    </source>
</reference>
<dbReference type="PROSITE" id="PS01196">
    <property type="entry name" value="PEPT_TRNA_HYDROL_2"/>
    <property type="match status" value="1"/>
</dbReference>
<dbReference type="InterPro" id="IPR001328">
    <property type="entry name" value="Pept_tRNA_hydro"/>
</dbReference>
<dbReference type="GO" id="GO:0004045">
    <property type="term" value="F:peptidyl-tRNA hydrolase activity"/>
    <property type="evidence" value="ECO:0007669"/>
    <property type="project" value="UniProtKB-EC"/>
</dbReference>
<dbReference type="NCBIfam" id="TIGR00447">
    <property type="entry name" value="pth"/>
    <property type="match status" value="1"/>
</dbReference>
<dbReference type="EMBL" id="SIDB01000014">
    <property type="protein sequence ID" value="KAI3423987.1"/>
    <property type="molecule type" value="Genomic_DNA"/>
</dbReference>
<dbReference type="Pfam" id="PF01195">
    <property type="entry name" value="Pept_tRNA_hydro"/>
    <property type="match status" value="1"/>
</dbReference>
<evidence type="ECO:0000256" key="4">
    <source>
        <dbReference type="ARBA" id="ARBA00022884"/>
    </source>
</evidence>
<comment type="similarity">
    <text evidence="5">Belongs to the PTH family.</text>
</comment>
<comment type="caution">
    <text evidence="7">The sequence shown here is derived from an EMBL/GenBank/DDBJ whole genome shotgun (WGS) entry which is preliminary data.</text>
</comment>
<dbReference type="HAMAP" id="MF_00083">
    <property type="entry name" value="Pept_tRNA_hydro_bact"/>
    <property type="match status" value="1"/>
</dbReference>
<proteinExistence type="inferred from homology"/>
<dbReference type="GO" id="GO:0000049">
    <property type="term" value="F:tRNA binding"/>
    <property type="evidence" value="ECO:0007669"/>
    <property type="project" value="UniProtKB-KW"/>
</dbReference>
<feature type="region of interest" description="Disordered" evidence="6">
    <location>
        <begin position="14"/>
        <end position="43"/>
    </location>
</feature>
<dbReference type="PANTHER" id="PTHR17224:SF1">
    <property type="entry name" value="PEPTIDYL-TRNA HYDROLASE"/>
    <property type="match status" value="1"/>
</dbReference>
<sequence length="357" mass="36490">MTALLTIARRASAVAPSPSRLATPSIRPPQKQLTGRAGPMGQALSLLPPPLGRRGAASAARAGRAAADQPAAEDPDLWMICGLGNPGPRYADTRHNVGFMAVDALARQEGIATDRLQENAAVGRGRFGGKKVLLVKPMTFMNVSGEAVGRLARFYRVPPHRVLVLYDDLDLPTAAVRLRAKGGHGGHNGMKSLAAHLPGPTPFPRIRIGISRPPGSMPVAAYVLQPFSAAERAEIDVAVQETVDVVRSVLTVGLEKAVSGVRVDRSGKPILPPHSNGKRAGGQQPAAKKQRQGGSGGDKPPGAAAAAAPSAAEQLRQHLAGLEAAGQQAAAAGAADGAAQGQEGREAGAAAASVAAP</sequence>
<dbReference type="AlphaFoldDB" id="A0A9D4TF20"/>
<dbReference type="OrthoDB" id="1711136at2759"/>
<dbReference type="Gene3D" id="3.40.50.1470">
    <property type="entry name" value="Peptidyl-tRNA hydrolase"/>
    <property type="match status" value="1"/>
</dbReference>
<keyword evidence="8" id="KW-1185">Reference proteome</keyword>
<feature type="region of interest" description="Disordered" evidence="6">
    <location>
        <begin position="264"/>
        <end position="357"/>
    </location>
</feature>
<organism evidence="7 8">
    <name type="scientific">Chlorella vulgaris</name>
    <name type="common">Green alga</name>
    <dbReference type="NCBI Taxonomy" id="3077"/>
    <lineage>
        <taxon>Eukaryota</taxon>
        <taxon>Viridiplantae</taxon>
        <taxon>Chlorophyta</taxon>
        <taxon>core chlorophytes</taxon>
        <taxon>Trebouxiophyceae</taxon>
        <taxon>Chlorellales</taxon>
        <taxon>Chlorellaceae</taxon>
        <taxon>Chlorella clade</taxon>
        <taxon>Chlorella</taxon>
    </lineage>
</organism>
<dbReference type="Proteomes" id="UP001055712">
    <property type="component" value="Unassembled WGS sequence"/>
</dbReference>
<keyword evidence="3" id="KW-0378">Hydrolase</keyword>
<dbReference type="FunFam" id="3.40.50.1470:FF:000001">
    <property type="entry name" value="Peptidyl-tRNA hydrolase"/>
    <property type="match status" value="1"/>
</dbReference>
<dbReference type="PROSITE" id="PS01195">
    <property type="entry name" value="PEPT_TRNA_HYDROL_1"/>
    <property type="match status" value="1"/>
</dbReference>
<evidence type="ECO:0000256" key="2">
    <source>
        <dbReference type="ARBA" id="ARBA00022555"/>
    </source>
</evidence>
<dbReference type="InterPro" id="IPR036416">
    <property type="entry name" value="Pept_tRNA_hydro_sf"/>
</dbReference>
<reference evidence="7" key="1">
    <citation type="journal article" date="2019" name="Plant J.">
        <title>Chlorella vulgaris genome assembly and annotation reveals the molecular basis for metabolic acclimation to high light conditions.</title>
        <authorList>
            <person name="Cecchin M."/>
            <person name="Marcolungo L."/>
            <person name="Rossato M."/>
            <person name="Girolomoni L."/>
            <person name="Cosentino E."/>
            <person name="Cuine S."/>
            <person name="Li-Beisson Y."/>
            <person name="Delledonne M."/>
            <person name="Ballottari M."/>
        </authorList>
    </citation>
    <scope>NUCLEOTIDE SEQUENCE</scope>
    <source>
        <strain evidence="7">211/11P</strain>
    </source>
</reference>
<dbReference type="CDD" id="cd00462">
    <property type="entry name" value="PTH"/>
    <property type="match status" value="1"/>
</dbReference>
<dbReference type="EC" id="3.1.1.29" evidence="1"/>
<evidence type="ECO:0000256" key="6">
    <source>
        <dbReference type="SAM" id="MobiDB-lite"/>
    </source>
</evidence>
<protein>
    <recommendedName>
        <fullName evidence="1">peptidyl-tRNA hydrolase</fullName>
        <ecNumber evidence="1">3.1.1.29</ecNumber>
    </recommendedName>
</protein>
<feature type="compositionally biased region" description="Low complexity" evidence="6">
    <location>
        <begin position="300"/>
        <end position="312"/>
    </location>
</feature>
<evidence type="ECO:0000313" key="7">
    <source>
        <dbReference type="EMBL" id="KAI3423987.1"/>
    </source>
</evidence>
<dbReference type="SUPFAM" id="SSF53178">
    <property type="entry name" value="Peptidyl-tRNA hydrolase-like"/>
    <property type="match status" value="1"/>
</dbReference>
<evidence type="ECO:0000256" key="5">
    <source>
        <dbReference type="ARBA" id="ARBA00038063"/>
    </source>
</evidence>
<evidence type="ECO:0000256" key="3">
    <source>
        <dbReference type="ARBA" id="ARBA00022801"/>
    </source>
</evidence>
<dbReference type="InterPro" id="IPR018171">
    <property type="entry name" value="Pept_tRNA_hydro_CS"/>
</dbReference>
<gene>
    <name evidence="7" type="ORF">D9Q98_009820</name>
</gene>
<keyword evidence="4" id="KW-0694">RNA-binding</keyword>